<comment type="caution">
    <text evidence="1">The sequence shown here is derived from an EMBL/GenBank/DDBJ whole genome shotgun (WGS) entry which is preliminary data.</text>
</comment>
<proteinExistence type="predicted"/>
<reference evidence="1" key="1">
    <citation type="journal article" date="2023" name="G3 (Bethesda)">
        <title>A reference genome for the long-term kleptoplast-retaining sea slug Elysia crispata morphotype clarki.</title>
        <authorList>
            <person name="Eastman K.E."/>
            <person name="Pendleton A.L."/>
            <person name="Shaikh M.A."/>
            <person name="Suttiyut T."/>
            <person name="Ogas R."/>
            <person name="Tomko P."/>
            <person name="Gavelis G."/>
            <person name="Widhalm J.R."/>
            <person name="Wisecaver J.H."/>
        </authorList>
    </citation>
    <scope>NUCLEOTIDE SEQUENCE</scope>
    <source>
        <strain evidence="1">ECLA1</strain>
    </source>
</reference>
<name>A0AAE1DM27_9GAST</name>
<dbReference type="EMBL" id="JAWDGP010003304">
    <property type="protein sequence ID" value="KAK3775604.1"/>
    <property type="molecule type" value="Genomic_DNA"/>
</dbReference>
<dbReference type="Proteomes" id="UP001283361">
    <property type="component" value="Unassembled WGS sequence"/>
</dbReference>
<organism evidence="1 2">
    <name type="scientific">Elysia crispata</name>
    <name type="common">lettuce slug</name>
    <dbReference type="NCBI Taxonomy" id="231223"/>
    <lineage>
        <taxon>Eukaryota</taxon>
        <taxon>Metazoa</taxon>
        <taxon>Spiralia</taxon>
        <taxon>Lophotrochozoa</taxon>
        <taxon>Mollusca</taxon>
        <taxon>Gastropoda</taxon>
        <taxon>Heterobranchia</taxon>
        <taxon>Euthyneura</taxon>
        <taxon>Panpulmonata</taxon>
        <taxon>Sacoglossa</taxon>
        <taxon>Placobranchoidea</taxon>
        <taxon>Plakobranchidae</taxon>
        <taxon>Elysia</taxon>
    </lineage>
</organism>
<keyword evidence="2" id="KW-1185">Reference proteome</keyword>
<accession>A0AAE1DM27</accession>
<dbReference type="AlphaFoldDB" id="A0AAE1DM27"/>
<protein>
    <submittedName>
        <fullName evidence="1">Uncharacterized protein</fullName>
    </submittedName>
</protein>
<evidence type="ECO:0000313" key="1">
    <source>
        <dbReference type="EMBL" id="KAK3775604.1"/>
    </source>
</evidence>
<sequence>MVDEFHRRIKEDTDESFSDSTCSSCLGGRSRRGGINITEVCAVLYNRSQLSPLYSTHVTSTKTITQRDPVPRSCHHSSRQQQETHKELFVFKFCEGCFSVKKFCFKEDRKVKQFFFQVKSSYLFLPVDGKGAGSLETKQCIPFISAIPFDSTYT</sequence>
<gene>
    <name evidence="1" type="ORF">RRG08_020792</name>
</gene>
<evidence type="ECO:0000313" key="2">
    <source>
        <dbReference type="Proteomes" id="UP001283361"/>
    </source>
</evidence>